<sequence>MMFESLKFRTKLLAGYGVILFLMSIIAIVVFISVKSLTNNFGWVNHTHKVLAKAANIEAAAVDMETGMRGYLLAGKEGFLDPYNNGKKTFKDLTSSLNKTVADNPAQIQLLNEISKTISSWQEKVTEPVIQLRREIGNAKTMNDMSALVAQAKGKQYFDKFRKQLTTFIQRESVLMDKRKQQAKNSNNVKELKKLTAWVEHTYGVISTAQAIVASAVDMETGMRGFLLAGQEDFLEPYHQGKTTFYKLIEELSQTVADNPAQVALLSESKATIDDWIKLVVISQIDLRREIGSSKTMDDMADLVGEAKGKVYFDRFRGQISTFKERESSLMKVRNEELASTESMLINLTILGTLAAIALGVFVALWLTHHVMSLLGGEPSYIAQMAKTVASGDLSIDFKKDETEQGIYAEMKSMVTSLQDKTDLAQQIASGNLDLNVELASKEDSLGIAFQEMIINLNEVLGQTQQASIEIADASGSVSSSSNALSEGASSQASSLENISSSLNQLSTQINLNADNATQAKNLTLKAQKETNIGSDKMQEMIVAMEDISTSSQSISQFINTIDEIAAQTNLLALNAAIEAARAGEQGRGFAVVADEVRSLAARSTEAAAETAQLISSAVEKTQIGSTIASQTSESLRGVFESISQASELVELIAEASSEQATGANEINSGVAEIDTVTQQNNAAAQGSAAAAEQLSHQAIQLQEMLTRFKLLN</sequence>
<dbReference type="EMBL" id="MAAF01000091">
    <property type="protein sequence ID" value="OUR77155.1"/>
    <property type="molecule type" value="Genomic_DNA"/>
</dbReference>
<dbReference type="GO" id="GO:0006935">
    <property type="term" value="P:chemotaxis"/>
    <property type="evidence" value="ECO:0007669"/>
    <property type="project" value="UniProtKB-KW"/>
</dbReference>
<organism evidence="6 7">
    <name type="scientific">Colwellia psychrerythraea</name>
    <name type="common">Vibrio psychroerythus</name>
    <dbReference type="NCBI Taxonomy" id="28229"/>
    <lineage>
        <taxon>Bacteria</taxon>
        <taxon>Pseudomonadati</taxon>
        <taxon>Pseudomonadota</taxon>
        <taxon>Gammaproteobacteria</taxon>
        <taxon>Alteromonadales</taxon>
        <taxon>Colwelliaceae</taxon>
        <taxon>Colwellia</taxon>
    </lineage>
</organism>
<comment type="similarity">
    <text evidence="2">Belongs to the methyl-accepting chemotaxis (MCP) protein family.</text>
</comment>
<dbReference type="Pfam" id="PF00015">
    <property type="entry name" value="MCPsignal"/>
    <property type="match status" value="1"/>
</dbReference>
<dbReference type="PANTHER" id="PTHR43531">
    <property type="entry name" value="PROTEIN ICFG"/>
    <property type="match status" value="1"/>
</dbReference>
<dbReference type="AlphaFoldDB" id="A0A1Y5E842"/>
<dbReference type="Gene3D" id="1.10.287.950">
    <property type="entry name" value="Methyl-accepting chemotaxis protein"/>
    <property type="match status" value="1"/>
</dbReference>
<dbReference type="GO" id="GO:0007165">
    <property type="term" value="P:signal transduction"/>
    <property type="evidence" value="ECO:0007669"/>
    <property type="project" value="UniProtKB-KW"/>
</dbReference>
<keyword evidence="4" id="KW-0812">Transmembrane</keyword>
<keyword evidence="4" id="KW-1133">Transmembrane helix</keyword>
<dbReference type="GO" id="GO:0005886">
    <property type="term" value="C:plasma membrane"/>
    <property type="evidence" value="ECO:0007669"/>
    <property type="project" value="TreeGrafter"/>
</dbReference>
<reference evidence="7" key="1">
    <citation type="journal article" date="2017" name="Proc. Natl. Acad. Sci. U.S.A.">
        <title>Simulation of Deepwater Horizon oil plume reveals substrate specialization within a complex community of hydrocarbon degraders.</title>
        <authorList>
            <person name="Hu P."/>
            <person name="Dubinsky E.A."/>
            <person name="Probst A.J."/>
            <person name="Wang J."/>
            <person name="Sieber C.M.K."/>
            <person name="Tom L.M."/>
            <person name="Gardinali P."/>
            <person name="Banfield J.F."/>
            <person name="Atlas R.M."/>
            <person name="Andersen G.L."/>
        </authorList>
    </citation>
    <scope>NUCLEOTIDE SEQUENCE [LARGE SCALE GENOMIC DNA]</scope>
</reference>
<feature type="domain" description="Methyl-accepting transducer" evidence="5">
    <location>
        <begin position="467"/>
        <end position="696"/>
    </location>
</feature>
<dbReference type="InterPro" id="IPR004089">
    <property type="entry name" value="MCPsignal_dom"/>
</dbReference>
<evidence type="ECO:0000313" key="6">
    <source>
        <dbReference type="EMBL" id="OUR77155.1"/>
    </source>
</evidence>
<dbReference type="PANTHER" id="PTHR43531:SF11">
    <property type="entry name" value="METHYL-ACCEPTING CHEMOTAXIS PROTEIN 3"/>
    <property type="match status" value="1"/>
</dbReference>
<gene>
    <name evidence="6" type="ORF">A9Q75_15670</name>
</gene>
<dbReference type="GO" id="GO:0004888">
    <property type="term" value="F:transmembrane signaling receptor activity"/>
    <property type="evidence" value="ECO:0007669"/>
    <property type="project" value="TreeGrafter"/>
</dbReference>
<keyword evidence="4" id="KW-0472">Membrane</keyword>
<dbReference type="SMART" id="SM00283">
    <property type="entry name" value="MA"/>
    <property type="match status" value="1"/>
</dbReference>
<dbReference type="InterPro" id="IPR051310">
    <property type="entry name" value="MCP_chemotaxis"/>
</dbReference>
<proteinExistence type="inferred from homology"/>
<protein>
    <submittedName>
        <fullName evidence="6">Chemotaxis protein</fullName>
    </submittedName>
</protein>
<evidence type="ECO:0000256" key="3">
    <source>
        <dbReference type="PROSITE-ProRule" id="PRU00284"/>
    </source>
</evidence>
<dbReference type="PROSITE" id="PS50111">
    <property type="entry name" value="CHEMOTAXIS_TRANSDUC_2"/>
    <property type="match status" value="1"/>
</dbReference>
<evidence type="ECO:0000256" key="2">
    <source>
        <dbReference type="ARBA" id="ARBA00029447"/>
    </source>
</evidence>
<dbReference type="Proteomes" id="UP000243053">
    <property type="component" value="Unassembled WGS sequence"/>
</dbReference>
<feature type="transmembrane region" description="Helical" evidence="4">
    <location>
        <begin position="12"/>
        <end position="34"/>
    </location>
</feature>
<evidence type="ECO:0000256" key="4">
    <source>
        <dbReference type="SAM" id="Phobius"/>
    </source>
</evidence>
<dbReference type="CDD" id="cd19410">
    <property type="entry name" value="HK9-like_sensor"/>
    <property type="match status" value="2"/>
</dbReference>
<name>A0A1Y5E842_COLPS</name>
<evidence type="ECO:0000313" key="7">
    <source>
        <dbReference type="Proteomes" id="UP000243053"/>
    </source>
</evidence>
<evidence type="ECO:0000256" key="1">
    <source>
        <dbReference type="ARBA" id="ARBA00022500"/>
    </source>
</evidence>
<dbReference type="Pfam" id="PF05227">
    <property type="entry name" value="CHASE3"/>
    <property type="match status" value="2"/>
</dbReference>
<evidence type="ECO:0000259" key="5">
    <source>
        <dbReference type="PROSITE" id="PS50111"/>
    </source>
</evidence>
<keyword evidence="1" id="KW-0145">Chemotaxis</keyword>
<comment type="caution">
    <text evidence="6">The sequence shown here is derived from an EMBL/GenBank/DDBJ whole genome shotgun (WGS) entry which is preliminary data.</text>
</comment>
<accession>A0A1Y5E842</accession>
<keyword evidence="3" id="KW-0807">Transducer</keyword>
<dbReference type="SUPFAM" id="SSF58104">
    <property type="entry name" value="Methyl-accepting chemotaxis protein (MCP) signaling domain"/>
    <property type="match status" value="1"/>
</dbReference>
<dbReference type="InterPro" id="IPR007891">
    <property type="entry name" value="CHASE3"/>
</dbReference>